<dbReference type="Pfam" id="PF08242">
    <property type="entry name" value="Methyltransf_12"/>
    <property type="match status" value="1"/>
</dbReference>
<feature type="domain" description="Methyltransferase type 12" evidence="1">
    <location>
        <begin position="25"/>
        <end position="117"/>
    </location>
</feature>
<gene>
    <name evidence="2" type="ORF">GZA08_17045</name>
</gene>
<dbReference type="EMBL" id="JAAGAB010000004">
    <property type="protein sequence ID" value="NDV02675.1"/>
    <property type="molecule type" value="Genomic_DNA"/>
</dbReference>
<dbReference type="GO" id="GO:0008168">
    <property type="term" value="F:methyltransferase activity"/>
    <property type="evidence" value="ECO:0007669"/>
    <property type="project" value="UniProtKB-KW"/>
</dbReference>
<dbReference type="PANTHER" id="PTHR43861:SF1">
    <property type="entry name" value="TRANS-ACONITATE 2-METHYLTRANSFERASE"/>
    <property type="match status" value="1"/>
</dbReference>
<evidence type="ECO:0000313" key="2">
    <source>
        <dbReference type="EMBL" id="NDV02675.1"/>
    </source>
</evidence>
<organism evidence="2 3">
    <name type="scientific">Pseudoroseicyclus tamaricis</name>
    <dbReference type="NCBI Taxonomy" id="2705421"/>
    <lineage>
        <taxon>Bacteria</taxon>
        <taxon>Pseudomonadati</taxon>
        <taxon>Pseudomonadota</taxon>
        <taxon>Alphaproteobacteria</taxon>
        <taxon>Rhodobacterales</taxon>
        <taxon>Paracoccaceae</taxon>
        <taxon>Pseudoroseicyclus</taxon>
    </lineage>
</organism>
<dbReference type="RefSeq" id="WP_163895853.1">
    <property type="nucleotide sequence ID" value="NZ_JAAGAB010000004.1"/>
</dbReference>
<keyword evidence="2" id="KW-0808">Transferase</keyword>
<dbReference type="CDD" id="cd02440">
    <property type="entry name" value="AdoMet_MTases"/>
    <property type="match status" value="1"/>
</dbReference>
<reference evidence="2 3" key="1">
    <citation type="submission" date="2020-02" db="EMBL/GenBank/DDBJ databases">
        <title>Pseudoroseicyclus tamarix, sp. nov., isolated from offshore sediment of a Tamarix chinensis forest.</title>
        <authorList>
            <person name="Gai Y."/>
        </authorList>
    </citation>
    <scope>NUCLEOTIDE SEQUENCE [LARGE SCALE GENOMIC DNA]</scope>
    <source>
        <strain evidence="2 3">CLL3-39</strain>
    </source>
</reference>
<dbReference type="Gene3D" id="3.40.50.150">
    <property type="entry name" value="Vaccinia Virus protein VP39"/>
    <property type="match status" value="1"/>
</dbReference>
<comment type="caution">
    <text evidence="2">The sequence shown here is derived from an EMBL/GenBank/DDBJ whole genome shotgun (WGS) entry which is preliminary data.</text>
</comment>
<sequence length="185" mass="19367">MSDPEAWHRKLDAIAGRAGSEGRLLEFGAGTGSSALKLAPRVGEILATDISPKMIEIARNKAAEAGATNVTFQQGTIFDVTKGPFDGIVGLNVLHLMPDWREALAHARGLLTEGGFLAISTAGIGDHPSVARLGIRAGSALGLFPPIAVFTIADLRAGLATAGFRLIEEWQPKTGAAWFQLAEVA</sequence>
<protein>
    <submittedName>
        <fullName evidence="2">Class I SAM-dependent methyltransferase</fullName>
    </submittedName>
</protein>
<dbReference type="InterPro" id="IPR029063">
    <property type="entry name" value="SAM-dependent_MTases_sf"/>
</dbReference>
<accession>A0A6B2JXU6</accession>
<keyword evidence="2" id="KW-0489">Methyltransferase</keyword>
<dbReference type="PANTHER" id="PTHR43861">
    <property type="entry name" value="TRANS-ACONITATE 2-METHYLTRANSFERASE-RELATED"/>
    <property type="match status" value="1"/>
</dbReference>
<proteinExistence type="predicted"/>
<evidence type="ECO:0000313" key="3">
    <source>
        <dbReference type="Proteomes" id="UP000474757"/>
    </source>
</evidence>
<dbReference type="SUPFAM" id="SSF53335">
    <property type="entry name" value="S-adenosyl-L-methionine-dependent methyltransferases"/>
    <property type="match status" value="1"/>
</dbReference>
<dbReference type="AlphaFoldDB" id="A0A6B2JXU6"/>
<dbReference type="Proteomes" id="UP000474757">
    <property type="component" value="Unassembled WGS sequence"/>
</dbReference>
<keyword evidence="3" id="KW-1185">Reference proteome</keyword>
<dbReference type="GO" id="GO:0032259">
    <property type="term" value="P:methylation"/>
    <property type="evidence" value="ECO:0007669"/>
    <property type="project" value="UniProtKB-KW"/>
</dbReference>
<evidence type="ECO:0000259" key="1">
    <source>
        <dbReference type="Pfam" id="PF08242"/>
    </source>
</evidence>
<dbReference type="InterPro" id="IPR013217">
    <property type="entry name" value="Methyltransf_12"/>
</dbReference>
<name>A0A6B2JXU6_9RHOB</name>